<organism evidence="13 14">
    <name type="scientific">Cyanomargarita calcarea GSE-NOS-MK-12-04C</name>
    <dbReference type="NCBI Taxonomy" id="2839659"/>
    <lineage>
        <taxon>Bacteria</taxon>
        <taxon>Bacillati</taxon>
        <taxon>Cyanobacteriota</taxon>
        <taxon>Cyanophyceae</taxon>
        <taxon>Nostocales</taxon>
        <taxon>Cyanomargaritaceae</taxon>
        <taxon>Cyanomargarita</taxon>
    </lineage>
</organism>
<keyword evidence="10" id="KW-0175">Coiled coil</keyword>
<dbReference type="InterPro" id="IPR003661">
    <property type="entry name" value="HisK_dim/P_dom"/>
</dbReference>
<dbReference type="Gene3D" id="1.10.287.130">
    <property type="match status" value="1"/>
</dbReference>
<evidence type="ECO:0000256" key="6">
    <source>
        <dbReference type="ARBA" id="ARBA00022741"/>
    </source>
</evidence>
<evidence type="ECO:0000256" key="4">
    <source>
        <dbReference type="ARBA" id="ARBA00022553"/>
    </source>
</evidence>
<dbReference type="GO" id="GO:0006355">
    <property type="term" value="P:regulation of DNA-templated transcription"/>
    <property type="evidence" value="ECO:0007669"/>
    <property type="project" value="InterPro"/>
</dbReference>
<evidence type="ECO:0000256" key="10">
    <source>
        <dbReference type="SAM" id="Coils"/>
    </source>
</evidence>
<keyword evidence="7" id="KW-0418">Kinase</keyword>
<dbReference type="PROSITE" id="PS50109">
    <property type="entry name" value="HIS_KIN"/>
    <property type="match status" value="1"/>
</dbReference>
<dbReference type="Gene3D" id="3.30.565.10">
    <property type="entry name" value="Histidine kinase-like ATPase, C-terminal domain"/>
    <property type="match status" value="1"/>
</dbReference>
<feature type="coiled-coil region" evidence="10">
    <location>
        <begin position="620"/>
        <end position="650"/>
    </location>
</feature>
<comment type="caution">
    <text evidence="13">The sequence shown here is derived from an EMBL/GenBank/DDBJ whole genome shotgun (WGS) entry which is preliminary data.</text>
</comment>
<evidence type="ECO:0000256" key="5">
    <source>
        <dbReference type="ARBA" id="ARBA00022679"/>
    </source>
</evidence>
<dbReference type="Pfam" id="PF02518">
    <property type="entry name" value="HATPase_c"/>
    <property type="match status" value="1"/>
</dbReference>
<evidence type="ECO:0000256" key="3">
    <source>
        <dbReference type="ARBA" id="ARBA00012438"/>
    </source>
</evidence>
<dbReference type="InterPro" id="IPR036890">
    <property type="entry name" value="HATPase_C_sf"/>
</dbReference>
<feature type="coiled-coil region" evidence="10">
    <location>
        <begin position="412"/>
        <end position="443"/>
    </location>
</feature>
<evidence type="ECO:0000313" key="13">
    <source>
        <dbReference type="EMBL" id="MBW4672438.1"/>
    </source>
</evidence>
<evidence type="ECO:0000256" key="2">
    <source>
        <dbReference type="ARBA" id="ARBA00006402"/>
    </source>
</evidence>
<dbReference type="PRINTS" id="PR00344">
    <property type="entry name" value="BCTRLSENSOR"/>
</dbReference>
<dbReference type="SUPFAM" id="SSF47384">
    <property type="entry name" value="Homodimeric domain of signal transducing histidine kinase"/>
    <property type="match status" value="1"/>
</dbReference>
<dbReference type="InterPro" id="IPR036097">
    <property type="entry name" value="HisK_dim/P_sf"/>
</dbReference>
<dbReference type="PROSITE" id="PS50046">
    <property type="entry name" value="PHYTOCHROME_2"/>
    <property type="match status" value="2"/>
</dbReference>
<dbReference type="GO" id="GO:0009584">
    <property type="term" value="P:detection of visible light"/>
    <property type="evidence" value="ECO:0007669"/>
    <property type="project" value="InterPro"/>
</dbReference>
<evidence type="ECO:0000256" key="7">
    <source>
        <dbReference type="ARBA" id="ARBA00022777"/>
    </source>
</evidence>
<dbReference type="SMART" id="SM00387">
    <property type="entry name" value="HATPase_c"/>
    <property type="match status" value="1"/>
</dbReference>
<name>A0A951QV92_9CYAN</name>
<dbReference type="EC" id="2.7.13.3" evidence="3"/>
<dbReference type="GO" id="GO:0005524">
    <property type="term" value="F:ATP binding"/>
    <property type="evidence" value="ECO:0007669"/>
    <property type="project" value="UniProtKB-KW"/>
</dbReference>
<reference evidence="13" key="1">
    <citation type="submission" date="2021-05" db="EMBL/GenBank/DDBJ databases">
        <authorList>
            <person name="Pietrasiak N."/>
            <person name="Ward R."/>
            <person name="Stajich J.E."/>
            <person name="Kurbessoian T."/>
        </authorList>
    </citation>
    <scope>NUCLEOTIDE SEQUENCE</scope>
    <source>
        <strain evidence="13">GSE-NOS-MK-12-04C</strain>
    </source>
</reference>
<dbReference type="InterPro" id="IPR005467">
    <property type="entry name" value="His_kinase_dom"/>
</dbReference>
<accession>A0A951QV92</accession>
<dbReference type="SUPFAM" id="SSF55781">
    <property type="entry name" value="GAF domain-like"/>
    <property type="match status" value="3"/>
</dbReference>
<dbReference type="InterPro" id="IPR003018">
    <property type="entry name" value="GAF"/>
</dbReference>
<proteinExistence type="inferred from homology"/>
<feature type="domain" description="Phytochrome chromophore attachment site" evidence="11">
    <location>
        <begin position="32"/>
        <end position="199"/>
    </location>
</feature>
<comment type="similarity">
    <text evidence="2">In the N-terminal section; belongs to the phytochrome family.</text>
</comment>
<keyword evidence="9" id="KW-0902">Two-component regulatory system</keyword>
<comment type="catalytic activity">
    <reaction evidence="1">
        <text>ATP + protein L-histidine = ADP + protein N-phospho-L-histidine.</text>
        <dbReference type="EC" id="2.7.13.3"/>
    </reaction>
</comment>
<dbReference type="Pfam" id="PF01590">
    <property type="entry name" value="GAF"/>
    <property type="match status" value="2"/>
</dbReference>
<keyword evidence="8" id="KW-0067">ATP-binding</keyword>
<dbReference type="Gene3D" id="3.30.450.40">
    <property type="match status" value="3"/>
</dbReference>
<sequence length="923" mass="104399">MKATDKLSGLQPALDQEDLLHRITTRIRQSLELQEILTATVAEVRSFLGTDRVKIYRFDADGCGEVIAESIHEQRLPSLLGLHFPADDIPEEAREMFLLARQRSIVDVASGRIGLSPLQSRTTGESLKVENISYRRVDPCHIQYLTAMGVQSSLAVPILEQNATGSTPPRLWGLLVSHHSEPRTILKRELRVVQQVADQVSIAIAQSNLLTITRAEQQREATINRVTALLHTLPAMQLQAALEASIAGFKGVGGRLYIEQSGELYTCGEQPILPDNSESSIIEQHPAWQNFVKARLFASLQTGKVWAISDLYKELELEAVASAFKSIRIRGLLVMPLHYRHNFIGTLSIFRREFDSETLWAGRLDRNKRQELPQLSFEAWRELKKEQAPEWKKEEISLAQTLTSHFSMAIHQQEMYQQVQTMNQQMQALNLNLEKRVQEKTSELEKSLLLTEVLKQITQQIRSTLDYRTTLQSIVREVRSLLNTDRVVIYQFLDETNGQVIVEEVNGAWRSVLGIKAPSECFPDEYARLYLRGRVRATNNAASASLSPCHQEFLLFLQVQANLVVPININQKLWGLLIAHQCDSPRNWQDDEIDLLQQLADQAAIAIQQSQLYQVSRTAEAEATAKAAQLAKTLQELKETQTQLIQTEKMSSLGQLVAGIAHEINNPVTFIYGNLSHASEYTNDLLELLRLYQWHYADQNKEIDSLTQEIDLDFLAEDLPKMMTSMRVGAERICSIVLSLRNFSRLDEAQMKPVNLHEGIDNTLLILQHRLKPDINLKNIEVIKEYGNLPLVECYTGQLNQVFMNILTNAIDALEESLVTGKTTNSPQIRIRTGMLNADKVVIRISDNGLGMKEEVTKRVFDPFFTTKPVGKGTGLGLAISYQIVVDKHRGVMKCVSEPGKGTEFWVEIPLKQTFTEQDKSKK</sequence>
<reference evidence="13" key="2">
    <citation type="journal article" date="2022" name="Microbiol. Resour. Announc.">
        <title>Metagenome Sequencing to Explore Phylogenomics of Terrestrial Cyanobacteria.</title>
        <authorList>
            <person name="Ward R.D."/>
            <person name="Stajich J.E."/>
            <person name="Johansen J.R."/>
            <person name="Huntemann M."/>
            <person name="Clum A."/>
            <person name="Foster B."/>
            <person name="Foster B."/>
            <person name="Roux S."/>
            <person name="Palaniappan K."/>
            <person name="Varghese N."/>
            <person name="Mukherjee S."/>
            <person name="Reddy T.B.K."/>
            <person name="Daum C."/>
            <person name="Copeland A."/>
            <person name="Chen I.A."/>
            <person name="Ivanova N.N."/>
            <person name="Kyrpides N.C."/>
            <person name="Shapiro N."/>
            <person name="Eloe-Fadrosh E.A."/>
            <person name="Pietrasiak N."/>
        </authorList>
    </citation>
    <scope>NUCLEOTIDE SEQUENCE</scope>
    <source>
        <strain evidence="13">GSE-NOS-MK-12-04C</strain>
    </source>
</reference>
<dbReference type="SUPFAM" id="SSF55874">
    <property type="entry name" value="ATPase domain of HSP90 chaperone/DNA topoisomerase II/histidine kinase"/>
    <property type="match status" value="1"/>
</dbReference>
<dbReference type="SMART" id="SM00388">
    <property type="entry name" value="HisKA"/>
    <property type="match status" value="1"/>
</dbReference>
<evidence type="ECO:0000256" key="8">
    <source>
        <dbReference type="ARBA" id="ARBA00022840"/>
    </source>
</evidence>
<evidence type="ECO:0000313" key="14">
    <source>
        <dbReference type="Proteomes" id="UP000729701"/>
    </source>
</evidence>
<dbReference type="SMART" id="SM00065">
    <property type="entry name" value="GAF"/>
    <property type="match status" value="3"/>
</dbReference>
<feature type="domain" description="Phytochrome chromophore attachment site" evidence="11">
    <location>
        <begin position="466"/>
        <end position="602"/>
    </location>
</feature>
<dbReference type="InterPro" id="IPR013515">
    <property type="entry name" value="Phytochrome_cen-reg"/>
</dbReference>
<evidence type="ECO:0000259" key="11">
    <source>
        <dbReference type="PROSITE" id="PS50046"/>
    </source>
</evidence>
<gene>
    <name evidence="13" type="ORF">KME60_34730</name>
</gene>
<keyword evidence="5" id="KW-0808">Transferase</keyword>
<keyword evidence="4" id="KW-0597">Phosphoprotein</keyword>
<dbReference type="PANTHER" id="PTHR43065">
    <property type="entry name" value="SENSOR HISTIDINE KINASE"/>
    <property type="match status" value="1"/>
</dbReference>
<dbReference type="GO" id="GO:0000155">
    <property type="term" value="F:phosphorelay sensor kinase activity"/>
    <property type="evidence" value="ECO:0007669"/>
    <property type="project" value="InterPro"/>
</dbReference>
<evidence type="ECO:0000256" key="1">
    <source>
        <dbReference type="ARBA" id="ARBA00000085"/>
    </source>
</evidence>
<protein>
    <recommendedName>
        <fullName evidence="3">histidine kinase</fullName>
        <ecNumber evidence="3">2.7.13.3</ecNumber>
    </recommendedName>
</protein>
<dbReference type="AlphaFoldDB" id="A0A951QV92"/>
<dbReference type="InterPro" id="IPR029016">
    <property type="entry name" value="GAF-like_dom_sf"/>
</dbReference>
<feature type="domain" description="Histidine kinase" evidence="12">
    <location>
        <begin position="659"/>
        <end position="913"/>
    </location>
</feature>
<dbReference type="InterPro" id="IPR016132">
    <property type="entry name" value="Phyto_chromo_attachment"/>
</dbReference>
<dbReference type="InterPro" id="IPR004358">
    <property type="entry name" value="Sig_transdc_His_kin-like_C"/>
</dbReference>
<evidence type="ECO:0000256" key="9">
    <source>
        <dbReference type="ARBA" id="ARBA00023012"/>
    </source>
</evidence>
<dbReference type="Proteomes" id="UP000729701">
    <property type="component" value="Unassembled WGS sequence"/>
</dbReference>
<dbReference type="CDD" id="cd00082">
    <property type="entry name" value="HisKA"/>
    <property type="match status" value="1"/>
</dbReference>
<dbReference type="EMBL" id="JAHHGZ010000079">
    <property type="protein sequence ID" value="MBW4672438.1"/>
    <property type="molecule type" value="Genomic_DNA"/>
</dbReference>
<dbReference type="PANTHER" id="PTHR43065:SF10">
    <property type="entry name" value="PEROXIDE STRESS-ACTIVATED HISTIDINE KINASE MAK3"/>
    <property type="match status" value="1"/>
</dbReference>
<dbReference type="Pfam" id="PF00360">
    <property type="entry name" value="PHY"/>
    <property type="match status" value="1"/>
</dbReference>
<dbReference type="InterPro" id="IPR003594">
    <property type="entry name" value="HATPase_dom"/>
</dbReference>
<keyword evidence="6" id="KW-0547">Nucleotide-binding</keyword>
<evidence type="ECO:0000259" key="12">
    <source>
        <dbReference type="PROSITE" id="PS50109"/>
    </source>
</evidence>